<dbReference type="Pfam" id="PF07714">
    <property type="entry name" value="PK_Tyr_Ser-Thr"/>
    <property type="match status" value="1"/>
</dbReference>
<proteinExistence type="predicted"/>
<evidence type="ECO:0000256" key="3">
    <source>
        <dbReference type="ARBA" id="ARBA00022777"/>
    </source>
</evidence>
<dbReference type="InterPro" id="IPR001245">
    <property type="entry name" value="Ser-Thr/Tyr_kinase_cat_dom"/>
</dbReference>
<evidence type="ECO:0000256" key="5">
    <source>
        <dbReference type="SAM" id="Coils"/>
    </source>
</evidence>
<sequence>MLSQTDSEYRCNKCNEIYTDAESKWCNPCKINYFKNNFKNWTSGDNLIDDFIQKMQLKIKNYNPLWNDGLLHYNNDNKKEWIRNPNKEVALKCFKNDSNDPQNIINEFINEAENFKSGHNKVYGISQNPDTKDYIIVLQDIYCRKCDREYTDIKYKWCKTCLINYLKKIDKRNDIVFEWIPYSQFDYIEGVGKGGFATVYSAIWKDGPLEYDLNKTYIRNHYKEIALKCLNNSQNIGNEFLNEVKTYSINKYDKIIQIYGISQNSDTKDYIIVLQYAECGSFNNWMDCYRNFSYEAKFHILENISLGLKEIHQKQLVHRDFHIGDILIDNDLVVGSFYYNRIPINAYISDMGLCGKASNTEKIRVYGVMPYIAPEVLRGESYTHSADIYSFGMVMYFILTGRQPFENRAHDLDLTLDICDGIRPEIPKMPESKLNWYIDLMKECWDSNPDNRPNVEFISTILSTSNEGSEEMINELKDAEEYIFKKYEGNNQLNNTHSQAIYTSRLLNSYTQSLLSLQTFPMNDNFKKYKSAGFQFLRLKCSDKFSIWNYKVDNKIEKFKTMKNSLNNNIENLIKNFEDQKGDRDDIDINIEIAKFETVKDDIDKLIKNFKEKNNCKESKNIERYEI</sequence>
<comment type="caution">
    <text evidence="7">The sequence shown here is derived from an EMBL/GenBank/DDBJ whole genome shotgun (WGS) entry which is preliminary data.</text>
</comment>
<dbReference type="PROSITE" id="PS50011">
    <property type="entry name" value="PROTEIN_KINASE_DOM"/>
    <property type="match status" value="1"/>
</dbReference>
<dbReference type="InterPro" id="IPR011009">
    <property type="entry name" value="Kinase-like_dom_sf"/>
</dbReference>
<feature type="domain" description="Protein kinase" evidence="6">
    <location>
        <begin position="185"/>
        <end position="462"/>
    </location>
</feature>
<evidence type="ECO:0000259" key="6">
    <source>
        <dbReference type="PROSITE" id="PS50011"/>
    </source>
</evidence>
<evidence type="ECO:0000256" key="2">
    <source>
        <dbReference type="ARBA" id="ARBA00022741"/>
    </source>
</evidence>
<keyword evidence="5" id="KW-0175">Coiled coil</keyword>
<dbReference type="GO" id="GO:0004674">
    <property type="term" value="F:protein serine/threonine kinase activity"/>
    <property type="evidence" value="ECO:0007669"/>
    <property type="project" value="TreeGrafter"/>
</dbReference>
<dbReference type="PANTHER" id="PTHR44329">
    <property type="entry name" value="SERINE/THREONINE-PROTEIN KINASE TNNI3K-RELATED"/>
    <property type="match status" value="1"/>
</dbReference>
<keyword evidence="4" id="KW-0067">ATP-binding</keyword>
<dbReference type="Gene3D" id="1.10.510.10">
    <property type="entry name" value="Transferase(Phosphotransferase) domain 1"/>
    <property type="match status" value="1"/>
</dbReference>
<keyword evidence="8" id="KW-1185">Reference proteome</keyword>
<keyword evidence="1" id="KW-0808">Transferase</keyword>
<reference evidence="7 8" key="1">
    <citation type="submission" date="2017-11" db="EMBL/GenBank/DDBJ databases">
        <title>The genome of Rhizophagus clarus HR1 reveals common genetic basis of auxotrophy among arbuscular mycorrhizal fungi.</title>
        <authorList>
            <person name="Kobayashi Y."/>
        </authorList>
    </citation>
    <scope>NUCLEOTIDE SEQUENCE [LARGE SCALE GENOMIC DNA]</scope>
    <source>
        <strain evidence="7 8">HR1</strain>
    </source>
</reference>
<evidence type="ECO:0000256" key="1">
    <source>
        <dbReference type="ARBA" id="ARBA00022679"/>
    </source>
</evidence>
<gene>
    <name evidence="7" type="ORF">RclHR1_24270001</name>
</gene>
<dbReference type="STRING" id="94130.A0A2Z6RAG8"/>
<dbReference type="PANTHER" id="PTHR44329:SF288">
    <property type="entry name" value="MITOGEN-ACTIVATED PROTEIN KINASE KINASE KINASE 20"/>
    <property type="match status" value="1"/>
</dbReference>
<protein>
    <recommendedName>
        <fullName evidence="6">Protein kinase domain-containing protein</fullName>
    </recommendedName>
</protein>
<dbReference type="GO" id="GO:0005524">
    <property type="term" value="F:ATP binding"/>
    <property type="evidence" value="ECO:0007669"/>
    <property type="project" value="UniProtKB-KW"/>
</dbReference>
<evidence type="ECO:0000256" key="4">
    <source>
        <dbReference type="ARBA" id="ARBA00022840"/>
    </source>
</evidence>
<dbReference type="AlphaFoldDB" id="A0A2Z6RAG8"/>
<keyword evidence="3" id="KW-0418">Kinase</keyword>
<keyword evidence="2" id="KW-0547">Nucleotide-binding</keyword>
<dbReference type="InterPro" id="IPR000719">
    <property type="entry name" value="Prot_kinase_dom"/>
</dbReference>
<evidence type="ECO:0000313" key="7">
    <source>
        <dbReference type="EMBL" id="GBB94854.1"/>
    </source>
</evidence>
<dbReference type="InterPro" id="IPR051681">
    <property type="entry name" value="Ser/Thr_Kinases-Pseudokinases"/>
</dbReference>
<dbReference type="EMBL" id="BEXD01001588">
    <property type="protein sequence ID" value="GBB94854.1"/>
    <property type="molecule type" value="Genomic_DNA"/>
</dbReference>
<accession>A0A2Z6RAG8</accession>
<dbReference type="Proteomes" id="UP000247702">
    <property type="component" value="Unassembled WGS sequence"/>
</dbReference>
<name>A0A2Z6RAG8_9GLOM</name>
<feature type="coiled-coil region" evidence="5">
    <location>
        <begin position="556"/>
        <end position="583"/>
    </location>
</feature>
<dbReference type="SUPFAM" id="SSF56112">
    <property type="entry name" value="Protein kinase-like (PK-like)"/>
    <property type="match status" value="1"/>
</dbReference>
<evidence type="ECO:0000313" key="8">
    <source>
        <dbReference type="Proteomes" id="UP000247702"/>
    </source>
</evidence>
<organism evidence="7 8">
    <name type="scientific">Rhizophagus clarus</name>
    <dbReference type="NCBI Taxonomy" id="94130"/>
    <lineage>
        <taxon>Eukaryota</taxon>
        <taxon>Fungi</taxon>
        <taxon>Fungi incertae sedis</taxon>
        <taxon>Mucoromycota</taxon>
        <taxon>Glomeromycotina</taxon>
        <taxon>Glomeromycetes</taxon>
        <taxon>Glomerales</taxon>
        <taxon>Glomeraceae</taxon>
        <taxon>Rhizophagus</taxon>
    </lineage>
</organism>